<gene>
    <name evidence="3" type="primary">Hypp5940</name>
    <name evidence="3" type="ORF">BLAG_LOCUS4206</name>
</gene>
<feature type="compositionally biased region" description="Polar residues" evidence="1">
    <location>
        <begin position="84"/>
        <end position="100"/>
    </location>
</feature>
<feature type="compositionally biased region" description="Basic and acidic residues" evidence="1">
    <location>
        <begin position="43"/>
        <end position="59"/>
    </location>
</feature>
<feature type="compositionally biased region" description="Low complexity" evidence="1">
    <location>
        <begin position="286"/>
        <end position="295"/>
    </location>
</feature>
<accession>A0A8J9YS45</accession>
<dbReference type="AlphaFoldDB" id="A0A8J9YS45"/>
<feature type="compositionally biased region" description="Low complexity" evidence="1">
    <location>
        <begin position="643"/>
        <end position="700"/>
    </location>
</feature>
<dbReference type="EMBL" id="OV696696">
    <property type="protein sequence ID" value="CAH1240145.1"/>
    <property type="molecule type" value="Genomic_DNA"/>
</dbReference>
<dbReference type="OrthoDB" id="10289183at2759"/>
<feature type="region of interest" description="Disordered" evidence="1">
    <location>
        <begin position="344"/>
        <end position="363"/>
    </location>
</feature>
<evidence type="ECO:0000256" key="2">
    <source>
        <dbReference type="SAM" id="Phobius"/>
    </source>
</evidence>
<feature type="compositionally biased region" description="Basic and acidic residues" evidence="1">
    <location>
        <begin position="386"/>
        <end position="395"/>
    </location>
</feature>
<feature type="compositionally biased region" description="Polar residues" evidence="1">
    <location>
        <begin position="122"/>
        <end position="132"/>
    </location>
</feature>
<feature type="region of interest" description="Disordered" evidence="1">
    <location>
        <begin position="184"/>
        <end position="207"/>
    </location>
</feature>
<sequence length="700" mass="75142">MERQSGRLILKDNEEQLDDGSGLTAPAIDKSTGADDTDFEYPAARDKIDDSRKETKMKPADSFLKWPQDDNDFLDDAESTFLTQSITKRSNSSSGSTFVSEKQRESTSEGSLSSSKHDWAFTPTSSNGTRNDSILDGQQLDIEKTDGLATDVPSMQNGKLSTKLEDLGSNKSLTMRHQNITSGMMKKKKTPPLLGIEPTDDSPKTMFNSTAINKSVNAKETVNHLQPTARKMPVNVSSLFANAAAGRDDGVQKAVEYESSMLHGRERDMMKTKDSITSGDGLPLMSSTSRGSSLSIQKPRERYSASTLNGTVNKPIRSRHARLTSLTRKTYKRRKLPLKLKKYESTGRGSKYKRPNSETFGVNGRQFNNLVAGAKDKSGSSDLTSEDVRSLRETRPQQTLPVAQPTKIYGKGRFLVQRRPNTTVKLSYIELMPRSHGSYDVEGATSGGPGPVPEEVPVTHGRRRWLICLLVFLLVLCVILIVALGIYFGLYWNRDAQIAGTPTPCSIEGCTTASPGAATNMTSDTTISPPSSNATETAPRPTTNPPTTTPIPTTTHPATTTTVTTALPSTTTANVALLVTTDAQQTTTQDTTEAATTEEATTIQPNTTATDQLTTLPTLTTTELVASTAGETTVGAASSPVLTPTSDTQTTATTDVPQTTQNTSEGPTDVATTTATPAPTVAQTTRSTVPVAPTTLPATT</sequence>
<keyword evidence="2" id="KW-0812">Transmembrane</keyword>
<protein>
    <submittedName>
        <fullName evidence="3">Hypp5940 protein</fullName>
    </submittedName>
</protein>
<name>A0A8J9YS45_BRALA</name>
<feature type="compositionally biased region" description="Basic and acidic residues" evidence="1">
    <location>
        <begin position="1"/>
        <end position="14"/>
    </location>
</feature>
<feature type="region of interest" description="Disordered" evidence="1">
    <location>
        <begin position="276"/>
        <end position="305"/>
    </location>
</feature>
<reference evidence="3" key="1">
    <citation type="submission" date="2022-01" db="EMBL/GenBank/DDBJ databases">
        <authorList>
            <person name="Braso-Vives M."/>
        </authorList>
    </citation>
    <scope>NUCLEOTIDE SEQUENCE</scope>
</reference>
<organism evidence="3 4">
    <name type="scientific">Branchiostoma lanceolatum</name>
    <name type="common">Common lancelet</name>
    <name type="synonym">Amphioxus lanceolatum</name>
    <dbReference type="NCBI Taxonomy" id="7740"/>
    <lineage>
        <taxon>Eukaryota</taxon>
        <taxon>Metazoa</taxon>
        <taxon>Chordata</taxon>
        <taxon>Cephalochordata</taxon>
        <taxon>Leptocardii</taxon>
        <taxon>Amphioxiformes</taxon>
        <taxon>Branchiostomatidae</taxon>
        <taxon>Branchiostoma</taxon>
    </lineage>
</organism>
<feature type="region of interest" description="Disordered" evidence="1">
    <location>
        <begin position="1"/>
        <end position="70"/>
    </location>
</feature>
<evidence type="ECO:0000256" key="1">
    <source>
        <dbReference type="SAM" id="MobiDB-lite"/>
    </source>
</evidence>
<proteinExistence type="predicted"/>
<feature type="region of interest" description="Disordered" evidence="1">
    <location>
        <begin position="584"/>
        <end position="616"/>
    </location>
</feature>
<dbReference type="Proteomes" id="UP000838412">
    <property type="component" value="Chromosome 11"/>
</dbReference>
<keyword evidence="2" id="KW-1133">Transmembrane helix</keyword>
<feature type="region of interest" description="Disordered" evidence="1">
    <location>
        <begin position="516"/>
        <end position="559"/>
    </location>
</feature>
<feature type="region of interest" description="Disordered" evidence="1">
    <location>
        <begin position="371"/>
        <end position="399"/>
    </location>
</feature>
<feature type="transmembrane region" description="Helical" evidence="2">
    <location>
        <begin position="465"/>
        <end position="492"/>
    </location>
</feature>
<evidence type="ECO:0000313" key="4">
    <source>
        <dbReference type="Proteomes" id="UP000838412"/>
    </source>
</evidence>
<keyword evidence="2" id="KW-0472">Membrane</keyword>
<feature type="region of interest" description="Disordered" evidence="1">
    <location>
        <begin position="84"/>
        <end position="134"/>
    </location>
</feature>
<feature type="compositionally biased region" description="Low complexity" evidence="1">
    <location>
        <begin position="550"/>
        <end position="559"/>
    </location>
</feature>
<feature type="region of interest" description="Disordered" evidence="1">
    <location>
        <begin position="631"/>
        <end position="700"/>
    </location>
</feature>
<feature type="compositionally biased region" description="Polar residues" evidence="1">
    <location>
        <begin position="516"/>
        <end position="533"/>
    </location>
</feature>
<keyword evidence="4" id="KW-1185">Reference proteome</keyword>
<evidence type="ECO:0000313" key="3">
    <source>
        <dbReference type="EMBL" id="CAH1240145.1"/>
    </source>
</evidence>